<organism evidence="2 3">
    <name type="scientific">Chryseobacterium ginsengisoli</name>
    <dbReference type="NCBI Taxonomy" id="363853"/>
    <lineage>
        <taxon>Bacteria</taxon>
        <taxon>Pseudomonadati</taxon>
        <taxon>Bacteroidota</taxon>
        <taxon>Flavobacteriia</taxon>
        <taxon>Flavobacteriales</taxon>
        <taxon>Weeksellaceae</taxon>
        <taxon>Chryseobacterium group</taxon>
        <taxon>Chryseobacterium</taxon>
    </lineage>
</organism>
<evidence type="ECO:0000313" key="2">
    <source>
        <dbReference type="EMBL" id="GAA5084741.1"/>
    </source>
</evidence>
<reference evidence="3" key="1">
    <citation type="journal article" date="2019" name="Int. J. Syst. Evol. Microbiol.">
        <title>The Global Catalogue of Microorganisms (GCM) 10K type strain sequencing project: providing services to taxonomists for standard genome sequencing and annotation.</title>
        <authorList>
            <consortium name="The Broad Institute Genomics Platform"/>
            <consortium name="The Broad Institute Genome Sequencing Center for Infectious Disease"/>
            <person name="Wu L."/>
            <person name="Ma J."/>
        </authorList>
    </citation>
    <scope>NUCLEOTIDE SEQUENCE [LARGE SCALE GENOMIC DNA]</scope>
    <source>
        <strain evidence="3">JCM 18019</strain>
    </source>
</reference>
<proteinExistence type="predicted"/>
<evidence type="ECO:0000313" key="3">
    <source>
        <dbReference type="Proteomes" id="UP001500353"/>
    </source>
</evidence>
<evidence type="ECO:0000256" key="1">
    <source>
        <dbReference type="SAM" id="MobiDB-lite"/>
    </source>
</evidence>
<dbReference type="EMBL" id="BAABHX010000001">
    <property type="protein sequence ID" value="GAA5084741.1"/>
    <property type="molecule type" value="Genomic_DNA"/>
</dbReference>
<dbReference type="Proteomes" id="UP001500353">
    <property type="component" value="Unassembled WGS sequence"/>
</dbReference>
<protein>
    <submittedName>
        <fullName evidence="2">Uncharacterized protein</fullName>
    </submittedName>
</protein>
<accession>A0ABP9LW90</accession>
<comment type="caution">
    <text evidence="2">The sequence shown here is derived from an EMBL/GenBank/DDBJ whole genome shotgun (WGS) entry which is preliminary data.</text>
</comment>
<keyword evidence="3" id="KW-1185">Reference proteome</keyword>
<feature type="region of interest" description="Disordered" evidence="1">
    <location>
        <begin position="249"/>
        <end position="279"/>
    </location>
</feature>
<feature type="compositionally biased region" description="Gly residues" evidence="1">
    <location>
        <begin position="258"/>
        <end position="268"/>
    </location>
</feature>
<sequence>MTMTKKMISWLSILTVFLTLLWSCHNEDFAKGETEPQRNNANFFKHVNSVTAKSGVDYISILEAYNREKDFLSTMPDQKGMPIWDKMQVVDAENATGLMIPLSDDNETMSSVLFATLDDENSVIGIKDYDNKLLENIVYNEKIDKNYREQMFYTFMYMDNKTFGNEDFTNIPKDLFVGRKYNNEYGRIRIKNFTTSTATAQQNGKMIWLQSCGVYWQCSHHSEGKCDNCMEKCHVNICYDVVISVPDGDATPQIPNTSGGGDGGGGTPGPQPPKDPCTQSGTAFYRISQQCSENDNTPPITTCERLKKMLENPTVSLPPGTVSIKDALLDLRNTVDLPNTTHEEGYNFKYDPATGGMYAEKVTIWSPKDNTVIYTKTPKTFGGAHFHMENLQGMFSYDDISVLYNYFFWFTATPFSGINNASYPQPVHMLVANGQVYALVIEPEDINYFRQTYNDILNGDKKLRVKFEDDFKADFSKLNSTVGGWNTDYTTLEKTFLKFVTKIDNSPKHYNLKVSLYRANQDITGWEKLTISQNGNDYTIIPNPCN</sequence>
<gene>
    <name evidence="2" type="ORF">GCM10023210_04850</name>
</gene>
<name>A0ABP9LW90_9FLAO</name>